<keyword evidence="1" id="KW-1133">Transmembrane helix</keyword>
<gene>
    <name evidence="2" type="ORF">QQF64_010406</name>
</gene>
<keyword evidence="1" id="KW-0812">Transmembrane</keyword>
<evidence type="ECO:0008006" key="4">
    <source>
        <dbReference type="Google" id="ProtNLM"/>
    </source>
</evidence>
<organism evidence="2 3">
    <name type="scientific">Cirrhinus molitorella</name>
    <name type="common">mud carp</name>
    <dbReference type="NCBI Taxonomy" id="172907"/>
    <lineage>
        <taxon>Eukaryota</taxon>
        <taxon>Metazoa</taxon>
        <taxon>Chordata</taxon>
        <taxon>Craniata</taxon>
        <taxon>Vertebrata</taxon>
        <taxon>Euteleostomi</taxon>
        <taxon>Actinopterygii</taxon>
        <taxon>Neopterygii</taxon>
        <taxon>Teleostei</taxon>
        <taxon>Ostariophysi</taxon>
        <taxon>Cypriniformes</taxon>
        <taxon>Cyprinidae</taxon>
        <taxon>Labeoninae</taxon>
        <taxon>Labeonini</taxon>
        <taxon>Cirrhinus</taxon>
    </lineage>
</organism>
<dbReference type="Proteomes" id="UP001558613">
    <property type="component" value="Unassembled WGS sequence"/>
</dbReference>
<proteinExistence type="predicted"/>
<accession>A0ABR3M7F6</accession>
<keyword evidence="1" id="KW-0472">Membrane</keyword>
<evidence type="ECO:0000313" key="2">
    <source>
        <dbReference type="EMBL" id="KAL1259829.1"/>
    </source>
</evidence>
<evidence type="ECO:0000313" key="3">
    <source>
        <dbReference type="Proteomes" id="UP001558613"/>
    </source>
</evidence>
<comment type="caution">
    <text evidence="2">The sequence shown here is derived from an EMBL/GenBank/DDBJ whole genome shotgun (WGS) entry which is preliminary data.</text>
</comment>
<sequence length="80" mass="9124">MVHSGRVHCVALAVSISYLLFDLCTLGWRQRSKSMMKRSLMVARYQTYQKKGERLQTDTYQSASTTSTCTWATVGLLHFS</sequence>
<dbReference type="EMBL" id="JAYMGO010000016">
    <property type="protein sequence ID" value="KAL1259829.1"/>
    <property type="molecule type" value="Genomic_DNA"/>
</dbReference>
<name>A0ABR3M7F6_9TELE</name>
<evidence type="ECO:0000256" key="1">
    <source>
        <dbReference type="SAM" id="Phobius"/>
    </source>
</evidence>
<reference evidence="2 3" key="1">
    <citation type="submission" date="2023-09" db="EMBL/GenBank/DDBJ databases">
        <authorList>
            <person name="Wang M."/>
        </authorList>
    </citation>
    <scope>NUCLEOTIDE SEQUENCE [LARGE SCALE GENOMIC DNA]</scope>
    <source>
        <strain evidence="2">GT-2023</strain>
        <tissue evidence="2">Liver</tissue>
    </source>
</reference>
<protein>
    <recommendedName>
        <fullName evidence="4">Secreted protein</fullName>
    </recommendedName>
</protein>
<feature type="transmembrane region" description="Helical" evidence="1">
    <location>
        <begin position="6"/>
        <end position="28"/>
    </location>
</feature>
<keyword evidence="3" id="KW-1185">Reference proteome</keyword>